<evidence type="ECO:0000313" key="6">
    <source>
        <dbReference type="Proteomes" id="UP000241890"/>
    </source>
</evidence>
<evidence type="ECO:0000313" key="5">
    <source>
        <dbReference type="EMBL" id="GBG31604.1"/>
    </source>
</evidence>
<dbReference type="PANTHER" id="PTHR32419">
    <property type="entry name" value="GLUTATHIONYL-HYDROQUINONE REDUCTASE"/>
    <property type="match status" value="1"/>
</dbReference>
<feature type="active site" description="Nucleophile" evidence="1">
    <location>
        <position position="54"/>
    </location>
</feature>
<sequence>MPGDKKAKEGWVTTGEKGDFKRAESVFRNWIKADGSTEFPVEKDRYVVYISYACPWASRVYAAINLLGLRDVFEIIPVEDVFQRTRPDDPDDEHKGWVFSERRPDTLLGTSTIREIYELQDPDVETRYTVPIVFDKKQKRIVSNESAEILRMINSEFGSLRDKDSGPLAEIDLYPEDLREAIDEVNAWVYPQLNNGVYRCGFAVKQEAYDEAVSDVWDALDKAEAILARQRYMTGDRFTEADLRLFVTCIRYDEIYAEHFKCTRRIADTCPNLWGFTREIYQMPGIKETVVLDACSNHYRKSHPTINPHGIIPISYFRIKSSKPFPECAYEAFSAPHGRDKAGRASKSGFRAMFSSSH</sequence>
<feature type="binding site" evidence="2">
    <location>
        <begin position="127"/>
        <end position="130"/>
    </location>
    <ligand>
        <name>glutathione</name>
        <dbReference type="ChEBI" id="CHEBI:57925"/>
    </ligand>
</feature>
<dbReference type="InParanoid" id="A0A2R5GUN6"/>
<keyword evidence="5" id="KW-0808">Transferase</keyword>
<feature type="active site" description="Proton donor/acceptor" evidence="1">
    <location>
        <position position="198"/>
    </location>
</feature>
<feature type="domain" description="GST C-terminal" evidence="4">
    <location>
        <begin position="175"/>
        <end position="305"/>
    </location>
</feature>
<feature type="binding site" evidence="2">
    <location>
        <begin position="145"/>
        <end position="146"/>
    </location>
    <ligand>
        <name>glutathione</name>
        <dbReference type="ChEBI" id="CHEBI:57925"/>
    </ligand>
</feature>
<dbReference type="PANTHER" id="PTHR32419:SF6">
    <property type="entry name" value="GLUTATHIONE S-TRANSFERASE OMEGA-LIKE 1-RELATED"/>
    <property type="match status" value="1"/>
</dbReference>
<dbReference type="GO" id="GO:0005737">
    <property type="term" value="C:cytoplasm"/>
    <property type="evidence" value="ECO:0007669"/>
    <property type="project" value="TreeGrafter"/>
</dbReference>
<dbReference type="AlphaFoldDB" id="A0A2R5GUN6"/>
<feature type="site" description="Lowers pKa of active site Cys" evidence="3">
    <location>
        <position position="299"/>
    </location>
</feature>
<comment type="caution">
    <text evidence="5">The sequence shown here is derived from an EMBL/GenBank/DDBJ whole genome shotgun (WGS) entry which is preliminary data.</text>
</comment>
<dbReference type="SUPFAM" id="SSF47616">
    <property type="entry name" value="GST C-terminal domain-like"/>
    <property type="match status" value="1"/>
</dbReference>
<dbReference type="Gene3D" id="3.40.30.10">
    <property type="entry name" value="Glutaredoxin"/>
    <property type="match status" value="1"/>
</dbReference>
<evidence type="ECO:0000256" key="3">
    <source>
        <dbReference type="PIRSR" id="PIRSR015753-3"/>
    </source>
</evidence>
<evidence type="ECO:0000259" key="4">
    <source>
        <dbReference type="PROSITE" id="PS50405"/>
    </source>
</evidence>
<feature type="binding site" evidence="2">
    <location>
        <position position="97"/>
    </location>
    <ligand>
        <name>glutathione</name>
        <dbReference type="ChEBI" id="CHEBI:57925"/>
    </ligand>
</feature>
<evidence type="ECO:0000256" key="1">
    <source>
        <dbReference type="PIRSR" id="PIRSR015753-1"/>
    </source>
</evidence>
<feature type="site" description="Lowers pKa of active site Cys" evidence="3">
    <location>
        <position position="256"/>
    </location>
</feature>
<dbReference type="CDD" id="cd03190">
    <property type="entry name" value="GST_C_Omega_like"/>
    <property type="match status" value="1"/>
</dbReference>
<dbReference type="GO" id="GO:0004364">
    <property type="term" value="F:glutathione transferase activity"/>
    <property type="evidence" value="ECO:0007669"/>
    <property type="project" value="InterPro"/>
</dbReference>
<reference evidence="5 6" key="1">
    <citation type="submission" date="2017-12" db="EMBL/GenBank/DDBJ databases">
        <title>Sequencing, de novo assembly and annotation of complete genome of a new Thraustochytrid species, strain FCC1311.</title>
        <authorList>
            <person name="Sedici K."/>
            <person name="Godart F."/>
            <person name="Aiese Cigliano R."/>
            <person name="Sanseverino W."/>
            <person name="Barakat M."/>
            <person name="Ortet P."/>
            <person name="Marechal E."/>
            <person name="Cagnac O."/>
            <person name="Amato A."/>
        </authorList>
    </citation>
    <scope>NUCLEOTIDE SEQUENCE [LARGE SCALE GENOMIC DNA]</scope>
</reference>
<organism evidence="5 6">
    <name type="scientific">Hondaea fermentalgiana</name>
    <dbReference type="NCBI Taxonomy" id="2315210"/>
    <lineage>
        <taxon>Eukaryota</taxon>
        <taxon>Sar</taxon>
        <taxon>Stramenopiles</taxon>
        <taxon>Bigyra</taxon>
        <taxon>Labyrinthulomycetes</taxon>
        <taxon>Thraustochytrida</taxon>
        <taxon>Thraustochytriidae</taxon>
        <taxon>Hondaea</taxon>
    </lineage>
</organism>
<dbReference type="SUPFAM" id="SSF52833">
    <property type="entry name" value="Thioredoxin-like"/>
    <property type="match status" value="1"/>
</dbReference>
<accession>A0A2R5GUN6</accession>
<dbReference type="SFLD" id="SFLDG01206">
    <property type="entry name" value="Xi.1"/>
    <property type="match status" value="1"/>
</dbReference>
<gene>
    <name evidence="5" type="ORF">FCC1311_078292</name>
</gene>
<dbReference type="EMBL" id="BEYU01000101">
    <property type="protein sequence ID" value="GBG31604.1"/>
    <property type="molecule type" value="Genomic_DNA"/>
</dbReference>
<proteinExistence type="predicted"/>
<dbReference type="Proteomes" id="UP000241890">
    <property type="component" value="Unassembled WGS sequence"/>
</dbReference>
<dbReference type="InterPro" id="IPR036282">
    <property type="entry name" value="Glutathione-S-Trfase_C_sf"/>
</dbReference>
<dbReference type="InterPro" id="IPR010987">
    <property type="entry name" value="Glutathione-S-Trfase_C-like"/>
</dbReference>
<dbReference type="Gene3D" id="1.20.1050.10">
    <property type="match status" value="1"/>
</dbReference>
<dbReference type="InterPro" id="IPR047047">
    <property type="entry name" value="GST_Omega-like_C"/>
</dbReference>
<dbReference type="InterPro" id="IPR036249">
    <property type="entry name" value="Thioredoxin-like_sf"/>
</dbReference>
<keyword evidence="6" id="KW-1185">Reference proteome</keyword>
<dbReference type="SFLD" id="SFLDS00019">
    <property type="entry name" value="Glutathione_Transferase_(cytos"/>
    <property type="match status" value="1"/>
</dbReference>
<dbReference type="PIRSF" id="PIRSF015753">
    <property type="entry name" value="GST"/>
    <property type="match status" value="1"/>
</dbReference>
<dbReference type="OrthoDB" id="2309723at2759"/>
<dbReference type="SFLD" id="SFLDG01148">
    <property type="entry name" value="Xi_(cytGST)"/>
    <property type="match status" value="1"/>
</dbReference>
<dbReference type="InterPro" id="IPR016639">
    <property type="entry name" value="GST_Omega/GSH"/>
</dbReference>
<dbReference type="InterPro" id="IPR040079">
    <property type="entry name" value="Glutathione_S-Trfase"/>
</dbReference>
<dbReference type="Pfam" id="PF13409">
    <property type="entry name" value="GST_N_2"/>
    <property type="match status" value="1"/>
</dbReference>
<name>A0A2R5GUN6_9STRA</name>
<evidence type="ECO:0000256" key="2">
    <source>
        <dbReference type="PIRSR" id="PIRSR015753-2"/>
    </source>
</evidence>
<dbReference type="InterPro" id="IPR004045">
    <property type="entry name" value="Glutathione_S-Trfase_N"/>
</dbReference>
<dbReference type="Pfam" id="PF13410">
    <property type="entry name" value="GST_C_2"/>
    <property type="match status" value="1"/>
</dbReference>
<protein>
    <submittedName>
        <fullName evidence="5">Glutathione S-transferase omega-like 2</fullName>
    </submittedName>
</protein>
<dbReference type="PROSITE" id="PS50405">
    <property type="entry name" value="GST_CTER"/>
    <property type="match status" value="1"/>
</dbReference>